<organism evidence="2">
    <name type="scientific">Zea mays</name>
    <name type="common">Maize</name>
    <dbReference type="NCBI Taxonomy" id="4577"/>
    <lineage>
        <taxon>Eukaryota</taxon>
        <taxon>Viridiplantae</taxon>
        <taxon>Streptophyta</taxon>
        <taxon>Embryophyta</taxon>
        <taxon>Tracheophyta</taxon>
        <taxon>Spermatophyta</taxon>
        <taxon>Magnoliopsida</taxon>
        <taxon>Liliopsida</taxon>
        <taxon>Poales</taxon>
        <taxon>Poaceae</taxon>
        <taxon>PACMAD clade</taxon>
        <taxon>Panicoideae</taxon>
        <taxon>Andropogonodae</taxon>
        <taxon>Andropogoneae</taxon>
        <taxon>Tripsacinae</taxon>
        <taxon>Zea</taxon>
    </lineage>
</organism>
<protein>
    <submittedName>
        <fullName evidence="2">Uncharacterized protein</fullName>
    </submittedName>
</protein>
<feature type="region of interest" description="Disordered" evidence="1">
    <location>
        <begin position="19"/>
        <end position="88"/>
    </location>
</feature>
<reference evidence="2" key="1">
    <citation type="submission" date="2015-12" db="EMBL/GenBank/DDBJ databases">
        <title>Update maize B73 reference genome by single molecule sequencing technologies.</title>
        <authorList>
            <consortium name="Maize Genome Sequencing Project"/>
            <person name="Ware D."/>
        </authorList>
    </citation>
    <scope>NUCLEOTIDE SEQUENCE [LARGE SCALE GENOMIC DNA]</scope>
    <source>
        <tissue evidence="2">Seedling</tissue>
    </source>
</reference>
<feature type="compositionally biased region" description="Basic and acidic residues" evidence="1">
    <location>
        <begin position="24"/>
        <end position="36"/>
    </location>
</feature>
<feature type="compositionally biased region" description="Polar residues" evidence="1">
    <location>
        <begin position="41"/>
        <end position="59"/>
    </location>
</feature>
<dbReference type="AlphaFoldDB" id="A0A1D6HSQ5"/>
<sequence length="421" mass="46765">MLWTASFRHVLGDISLGKYAKKAKSGDEDSGKDIKGKSPLKISSSQANVAGSLSEQSESMKMGKGSEEPKGYLDSQGNEDEEFNDSEDDLLDSQELDEFIKDDEFIPSPAQDKKKMHLSNVEEASKIAGGKKSGPMEGEVAEGVRRSSRLESSEEMKIADKAAARAMAKDAFINKGSSFNDTVENLNLIKSLELSRKNLVVQSVRINVDNSNADCIVSDVDNNIHNDSLDDNFFDLEDVMILRKGRKIQHRKKTGLGKSVKSEILRDIIMKEKVNFIGLQETNKKDFEESWLNFISGHFALHVNVTKKVRWTMDSGDGYAIMNEEIGAVAKVWSSWVESAFAAASGVTVAVQLEPKTGLALHLSIRRSYWARIYTSGSVQADIKGTTTARRHNWFQADIKCTITARVVVKHLLPHHFPDHL</sequence>
<proteinExistence type="predicted"/>
<feature type="compositionally biased region" description="Acidic residues" evidence="1">
    <location>
        <begin position="77"/>
        <end position="88"/>
    </location>
</feature>
<gene>
    <name evidence="2" type="ORF">ZEAMMB73_Zm00001d018849</name>
</gene>
<evidence type="ECO:0000313" key="2">
    <source>
        <dbReference type="EMBL" id="ONM51445.1"/>
    </source>
</evidence>
<accession>A0A1D6HSQ5</accession>
<name>A0A1D6HSQ5_MAIZE</name>
<feature type="compositionally biased region" description="Basic and acidic residues" evidence="1">
    <location>
        <begin position="142"/>
        <end position="153"/>
    </location>
</feature>
<dbReference type="InParanoid" id="A0A1D6HSQ5"/>
<feature type="region of interest" description="Disordered" evidence="1">
    <location>
        <begin position="126"/>
        <end position="153"/>
    </location>
</feature>
<evidence type="ECO:0000256" key="1">
    <source>
        <dbReference type="SAM" id="MobiDB-lite"/>
    </source>
</evidence>
<dbReference type="EMBL" id="CM007650">
    <property type="protein sequence ID" value="ONM51445.1"/>
    <property type="molecule type" value="Genomic_DNA"/>
</dbReference>